<evidence type="ECO:0000313" key="1">
    <source>
        <dbReference type="EMBL" id="MCD7461084.1"/>
    </source>
</evidence>
<evidence type="ECO:0000313" key="2">
    <source>
        <dbReference type="Proteomes" id="UP000823775"/>
    </source>
</evidence>
<sequence>MEKMRAAVLELQIREPQVEDISIYLLAIDRTRPISKIMEFISDVAPSKPSPAGITSPRVLPVKETLVHVVLASPSLRKGPILCRDLEKMPMIEKGAKTNEENLQ</sequence>
<organism evidence="1 2">
    <name type="scientific">Datura stramonium</name>
    <name type="common">Jimsonweed</name>
    <name type="synonym">Common thornapple</name>
    <dbReference type="NCBI Taxonomy" id="4076"/>
    <lineage>
        <taxon>Eukaryota</taxon>
        <taxon>Viridiplantae</taxon>
        <taxon>Streptophyta</taxon>
        <taxon>Embryophyta</taxon>
        <taxon>Tracheophyta</taxon>
        <taxon>Spermatophyta</taxon>
        <taxon>Magnoliopsida</taxon>
        <taxon>eudicotyledons</taxon>
        <taxon>Gunneridae</taxon>
        <taxon>Pentapetalae</taxon>
        <taxon>asterids</taxon>
        <taxon>lamiids</taxon>
        <taxon>Solanales</taxon>
        <taxon>Solanaceae</taxon>
        <taxon>Solanoideae</taxon>
        <taxon>Datureae</taxon>
        <taxon>Datura</taxon>
    </lineage>
</organism>
<dbReference type="Proteomes" id="UP000823775">
    <property type="component" value="Unassembled WGS sequence"/>
</dbReference>
<proteinExistence type="predicted"/>
<accession>A0ABS8SQ12</accession>
<reference evidence="1 2" key="1">
    <citation type="journal article" date="2021" name="BMC Genomics">
        <title>Datura genome reveals duplications of psychoactive alkaloid biosynthetic genes and high mutation rate following tissue culture.</title>
        <authorList>
            <person name="Rajewski A."/>
            <person name="Carter-House D."/>
            <person name="Stajich J."/>
            <person name="Litt A."/>
        </authorList>
    </citation>
    <scope>NUCLEOTIDE SEQUENCE [LARGE SCALE GENOMIC DNA]</scope>
    <source>
        <strain evidence="1">AR-01</strain>
    </source>
</reference>
<name>A0ABS8SQ12_DATST</name>
<protein>
    <submittedName>
        <fullName evidence="1">Uncharacterized protein</fullName>
    </submittedName>
</protein>
<dbReference type="EMBL" id="JACEIK010000697">
    <property type="protein sequence ID" value="MCD7461084.1"/>
    <property type="molecule type" value="Genomic_DNA"/>
</dbReference>
<gene>
    <name evidence="1" type="ORF">HAX54_045121</name>
</gene>
<keyword evidence="2" id="KW-1185">Reference proteome</keyword>
<comment type="caution">
    <text evidence="1">The sequence shown here is derived from an EMBL/GenBank/DDBJ whole genome shotgun (WGS) entry which is preliminary data.</text>
</comment>